<protein>
    <submittedName>
        <fullName evidence="2">Uncharacterized protein</fullName>
    </submittedName>
</protein>
<name>A0A9D3YFN3_DREPO</name>
<feature type="region of interest" description="Disordered" evidence="1">
    <location>
        <begin position="42"/>
        <end position="63"/>
    </location>
</feature>
<reference evidence="2" key="2">
    <citation type="submission" date="2020-11" db="EMBL/GenBank/DDBJ databases">
        <authorList>
            <person name="McCartney M.A."/>
            <person name="Auch B."/>
            <person name="Kono T."/>
            <person name="Mallez S."/>
            <person name="Becker A."/>
            <person name="Gohl D.M."/>
            <person name="Silverstein K.A.T."/>
            <person name="Koren S."/>
            <person name="Bechman K.B."/>
            <person name="Herman A."/>
            <person name="Abrahante J.E."/>
            <person name="Garbe J."/>
        </authorList>
    </citation>
    <scope>NUCLEOTIDE SEQUENCE</scope>
    <source>
        <strain evidence="2">Duluth1</strain>
        <tissue evidence="2">Whole animal</tissue>
    </source>
</reference>
<gene>
    <name evidence="2" type="ORF">DPMN_085155</name>
</gene>
<evidence type="ECO:0000313" key="2">
    <source>
        <dbReference type="EMBL" id="KAH3697650.1"/>
    </source>
</evidence>
<reference evidence="2" key="1">
    <citation type="journal article" date="2019" name="bioRxiv">
        <title>The Genome of the Zebra Mussel, Dreissena polymorpha: A Resource for Invasive Species Research.</title>
        <authorList>
            <person name="McCartney M.A."/>
            <person name="Auch B."/>
            <person name="Kono T."/>
            <person name="Mallez S."/>
            <person name="Zhang Y."/>
            <person name="Obille A."/>
            <person name="Becker A."/>
            <person name="Abrahante J.E."/>
            <person name="Garbe J."/>
            <person name="Badalamenti J.P."/>
            <person name="Herman A."/>
            <person name="Mangelson H."/>
            <person name="Liachko I."/>
            <person name="Sullivan S."/>
            <person name="Sone E.D."/>
            <person name="Koren S."/>
            <person name="Silverstein K.A.T."/>
            <person name="Beckman K.B."/>
            <person name="Gohl D.M."/>
        </authorList>
    </citation>
    <scope>NUCLEOTIDE SEQUENCE</scope>
    <source>
        <strain evidence="2">Duluth1</strain>
        <tissue evidence="2">Whole animal</tissue>
    </source>
</reference>
<accession>A0A9D3YFN3</accession>
<keyword evidence="3" id="KW-1185">Reference proteome</keyword>
<dbReference type="AlphaFoldDB" id="A0A9D3YFN3"/>
<comment type="caution">
    <text evidence="2">The sequence shown here is derived from an EMBL/GenBank/DDBJ whole genome shotgun (WGS) entry which is preliminary data.</text>
</comment>
<sequence length="79" mass="9613">MVNLKKDRPWMEMLTMEKSRHKHSTSMVLKLKTTSRFITLQHRKKFKKKRRHSPGSNANQRRQLELHFVPDYLQVNLKI</sequence>
<organism evidence="2 3">
    <name type="scientific">Dreissena polymorpha</name>
    <name type="common">Zebra mussel</name>
    <name type="synonym">Mytilus polymorpha</name>
    <dbReference type="NCBI Taxonomy" id="45954"/>
    <lineage>
        <taxon>Eukaryota</taxon>
        <taxon>Metazoa</taxon>
        <taxon>Spiralia</taxon>
        <taxon>Lophotrochozoa</taxon>
        <taxon>Mollusca</taxon>
        <taxon>Bivalvia</taxon>
        <taxon>Autobranchia</taxon>
        <taxon>Heteroconchia</taxon>
        <taxon>Euheterodonta</taxon>
        <taxon>Imparidentia</taxon>
        <taxon>Neoheterodontei</taxon>
        <taxon>Myida</taxon>
        <taxon>Dreissenoidea</taxon>
        <taxon>Dreissenidae</taxon>
        <taxon>Dreissena</taxon>
    </lineage>
</organism>
<feature type="compositionally biased region" description="Basic residues" evidence="1">
    <location>
        <begin position="42"/>
        <end position="53"/>
    </location>
</feature>
<proteinExistence type="predicted"/>
<evidence type="ECO:0000313" key="3">
    <source>
        <dbReference type="Proteomes" id="UP000828390"/>
    </source>
</evidence>
<dbReference type="Proteomes" id="UP000828390">
    <property type="component" value="Unassembled WGS sequence"/>
</dbReference>
<dbReference type="EMBL" id="JAIWYP010000016">
    <property type="protein sequence ID" value="KAH3697650.1"/>
    <property type="molecule type" value="Genomic_DNA"/>
</dbReference>
<evidence type="ECO:0000256" key="1">
    <source>
        <dbReference type="SAM" id="MobiDB-lite"/>
    </source>
</evidence>